<accession>A0A5R9IZG3</accession>
<dbReference type="AlphaFoldDB" id="A0A5R9IZG3"/>
<evidence type="ECO:0000259" key="3">
    <source>
        <dbReference type="Pfam" id="PF00685"/>
    </source>
</evidence>
<sequence>MVNSNSKVNFIIAGTQKGGTTALDFYLRQHPGIAMASKKEVHFFDRDDRYQRWRNIAYYHKHFNFSNKEKIVGEATPSYMYSSDAIERIYQYNPEIKLIAVLRNPIDRAFSHWNMTRLNKFEPLSFSQAITKEQVRCRRHLPGICQRYSYIDRGFYTEQIRRMRRYFDDTQLLFIRHESLKQNPAETLHRVTEFLQVSPFPAIQPKDIHSKPYDTKMSEVERARLNELYYYEIKQLERMLNWDCSAWLTTTPQQKTV</sequence>
<gene>
    <name evidence="4" type="ORF">FE810_03220</name>
</gene>
<evidence type="ECO:0000256" key="1">
    <source>
        <dbReference type="ARBA" id="ARBA00022679"/>
    </source>
</evidence>
<dbReference type="InterPro" id="IPR000863">
    <property type="entry name" value="Sulfotransferase_dom"/>
</dbReference>
<evidence type="ECO:0000313" key="4">
    <source>
        <dbReference type="EMBL" id="TLU67308.1"/>
    </source>
</evidence>
<keyword evidence="1 4" id="KW-0808">Transferase</keyword>
<dbReference type="OrthoDB" id="9075305at2"/>
<organism evidence="4 5">
    <name type="scientific">Thalassotalea litorea</name>
    <dbReference type="NCBI Taxonomy" id="2020715"/>
    <lineage>
        <taxon>Bacteria</taxon>
        <taxon>Pseudomonadati</taxon>
        <taxon>Pseudomonadota</taxon>
        <taxon>Gammaproteobacteria</taxon>
        <taxon>Alteromonadales</taxon>
        <taxon>Colwelliaceae</taxon>
        <taxon>Thalassotalea</taxon>
    </lineage>
</organism>
<dbReference type="Pfam" id="PF00685">
    <property type="entry name" value="Sulfotransfer_1"/>
    <property type="match status" value="1"/>
</dbReference>
<name>A0A5R9IZG3_9GAMM</name>
<dbReference type="PANTHER" id="PTHR10605:SF56">
    <property type="entry name" value="BIFUNCTIONAL HEPARAN SULFATE N-DEACETYLASE_N-SULFOTRANSFERASE"/>
    <property type="match status" value="1"/>
</dbReference>
<reference evidence="4 5" key="1">
    <citation type="submission" date="2019-05" db="EMBL/GenBank/DDBJ databases">
        <title>Genome sequences of Thalassotalea litorea 1K03283.</title>
        <authorList>
            <person name="Zhang D."/>
        </authorList>
    </citation>
    <scope>NUCLEOTIDE SEQUENCE [LARGE SCALE GENOMIC DNA]</scope>
    <source>
        <strain evidence="4 5">MCCC 1K03283</strain>
    </source>
</reference>
<feature type="domain" description="Sulfotransferase" evidence="3">
    <location>
        <begin position="10"/>
        <end position="198"/>
    </location>
</feature>
<comment type="caution">
    <text evidence="4">The sequence shown here is derived from an EMBL/GenBank/DDBJ whole genome shotgun (WGS) entry which is preliminary data.</text>
</comment>
<dbReference type="PANTHER" id="PTHR10605">
    <property type="entry name" value="HEPARAN SULFATE SULFOTRANSFERASE"/>
    <property type="match status" value="1"/>
</dbReference>
<dbReference type="Gene3D" id="3.40.50.300">
    <property type="entry name" value="P-loop containing nucleotide triphosphate hydrolases"/>
    <property type="match status" value="1"/>
</dbReference>
<dbReference type="Proteomes" id="UP000307790">
    <property type="component" value="Unassembled WGS sequence"/>
</dbReference>
<dbReference type="SUPFAM" id="SSF52540">
    <property type="entry name" value="P-loop containing nucleoside triphosphate hydrolases"/>
    <property type="match status" value="1"/>
</dbReference>
<dbReference type="RefSeq" id="WP_138318590.1">
    <property type="nucleotide sequence ID" value="NZ_VCBC01000003.1"/>
</dbReference>
<proteinExistence type="predicted"/>
<evidence type="ECO:0000256" key="2">
    <source>
        <dbReference type="ARBA" id="ARBA00023180"/>
    </source>
</evidence>
<dbReference type="GO" id="GO:0008146">
    <property type="term" value="F:sulfotransferase activity"/>
    <property type="evidence" value="ECO:0007669"/>
    <property type="project" value="InterPro"/>
</dbReference>
<dbReference type="InterPro" id="IPR027417">
    <property type="entry name" value="P-loop_NTPase"/>
</dbReference>
<dbReference type="EMBL" id="VCBC01000003">
    <property type="protein sequence ID" value="TLU67308.1"/>
    <property type="molecule type" value="Genomic_DNA"/>
</dbReference>
<protein>
    <submittedName>
        <fullName evidence="4">Sulfotransferase domain-containing protein</fullName>
    </submittedName>
</protein>
<evidence type="ECO:0000313" key="5">
    <source>
        <dbReference type="Proteomes" id="UP000307790"/>
    </source>
</evidence>
<dbReference type="InterPro" id="IPR037359">
    <property type="entry name" value="NST/OST"/>
</dbReference>
<keyword evidence="2" id="KW-0325">Glycoprotein</keyword>
<keyword evidence="5" id="KW-1185">Reference proteome</keyword>